<evidence type="ECO:0000256" key="1">
    <source>
        <dbReference type="SAM" id="MobiDB-lite"/>
    </source>
</evidence>
<protein>
    <submittedName>
        <fullName evidence="2">Uncharacterized protein</fullName>
    </submittedName>
</protein>
<dbReference type="EMBL" id="GL380219">
    <property type="protein sequence ID" value="EGT50673.1"/>
    <property type="molecule type" value="Genomic_DNA"/>
</dbReference>
<reference evidence="3" key="1">
    <citation type="submission" date="2011-07" db="EMBL/GenBank/DDBJ databases">
        <authorList>
            <consortium name="Caenorhabditis brenneri Sequencing and Analysis Consortium"/>
            <person name="Wilson R.K."/>
        </authorList>
    </citation>
    <scope>NUCLEOTIDE SEQUENCE [LARGE SCALE GENOMIC DNA]</scope>
    <source>
        <strain evidence="3">PB2801</strain>
    </source>
</reference>
<proteinExistence type="predicted"/>
<feature type="compositionally biased region" description="Polar residues" evidence="1">
    <location>
        <begin position="1"/>
        <end position="17"/>
    </location>
</feature>
<dbReference type="HOGENOM" id="CLU_3419567_0_0_1"/>
<accession>G0PBT6</accession>
<feature type="region of interest" description="Disordered" evidence="1">
    <location>
        <begin position="1"/>
        <end position="25"/>
    </location>
</feature>
<evidence type="ECO:0000313" key="2">
    <source>
        <dbReference type="EMBL" id="EGT50673.1"/>
    </source>
</evidence>
<name>G0PBT6_CAEBE</name>
<gene>
    <name evidence="2" type="ORF">CAEBREN_20709</name>
</gene>
<organism evidence="3">
    <name type="scientific">Caenorhabditis brenneri</name>
    <name type="common">Nematode worm</name>
    <dbReference type="NCBI Taxonomy" id="135651"/>
    <lineage>
        <taxon>Eukaryota</taxon>
        <taxon>Metazoa</taxon>
        <taxon>Ecdysozoa</taxon>
        <taxon>Nematoda</taxon>
        <taxon>Chromadorea</taxon>
        <taxon>Rhabditida</taxon>
        <taxon>Rhabditina</taxon>
        <taxon>Rhabditomorpha</taxon>
        <taxon>Rhabditoidea</taxon>
        <taxon>Rhabditidae</taxon>
        <taxon>Peloderinae</taxon>
        <taxon>Caenorhabditis</taxon>
    </lineage>
</organism>
<sequence>MQTPSTSTRDIRQSVSAPSLLKKMK</sequence>
<dbReference type="AlphaFoldDB" id="G0PBT6"/>
<evidence type="ECO:0000313" key="3">
    <source>
        <dbReference type="Proteomes" id="UP000008068"/>
    </source>
</evidence>
<dbReference type="InParanoid" id="G0PBT6"/>
<keyword evidence="3" id="KW-1185">Reference proteome</keyword>
<dbReference type="Proteomes" id="UP000008068">
    <property type="component" value="Unassembled WGS sequence"/>
</dbReference>